<comment type="similarity">
    <text evidence="3 9">Belongs to the riboflavin transporter family.</text>
</comment>
<dbReference type="InterPro" id="IPR009357">
    <property type="entry name" value="Riboflavin_transptr"/>
</dbReference>
<keyword evidence="5 9" id="KW-1003">Cell membrane</keyword>
<dbReference type="Proteomes" id="UP000748531">
    <property type="component" value="Unassembled WGS sequence"/>
</dbReference>
<accession>A0A8J4T0R1</accession>
<keyword evidence="10" id="KW-0732">Signal</keyword>
<evidence type="ECO:0000256" key="7">
    <source>
        <dbReference type="ARBA" id="ARBA00022989"/>
    </source>
</evidence>
<comment type="catalytic activity">
    <reaction evidence="1 9">
        <text>riboflavin(in) = riboflavin(out)</text>
        <dbReference type="Rhea" id="RHEA:35015"/>
        <dbReference type="ChEBI" id="CHEBI:57986"/>
    </reaction>
</comment>
<dbReference type="GO" id="GO:0032217">
    <property type="term" value="F:riboflavin transmembrane transporter activity"/>
    <property type="evidence" value="ECO:0007669"/>
    <property type="project" value="UniProtKB-UniRule"/>
</dbReference>
<keyword evidence="8 9" id="KW-0472">Membrane</keyword>
<organism evidence="11 12">
    <name type="scientific">Paragonimus heterotremus</name>
    <dbReference type="NCBI Taxonomy" id="100268"/>
    <lineage>
        <taxon>Eukaryota</taxon>
        <taxon>Metazoa</taxon>
        <taxon>Spiralia</taxon>
        <taxon>Lophotrochozoa</taxon>
        <taxon>Platyhelminthes</taxon>
        <taxon>Trematoda</taxon>
        <taxon>Digenea</taxon>
        <taxon>Plagiorchiida</taxon>
        <taxon>Troglotremata</taxon>
        <taxon>Troglotrematidae</taxon>
        <taxon>Paragonimus</taxon>
    </lineage>
</organism>
<dbReference type="Pfam" id="PF06237">
    <property type="entry name" value="SLC52_ribofla_tr"/>
    <property type="match status" value="2"/>
</dbReference>
<evidence type="ECO:0000256" key="2">
    <source>
        <dbReference type="ARBA" id="ARBA00004651"/>
    </source>
</evidence>
<feature type="transmembrane region" description="Helical" evidence="9">
    <location>
        <begin position="223"/>
        <end position="243"/>
    </location>
</feature>
<evidence type="ECO:0000256" key="1">
    <source>
        <dbReference type="ARBA" id="ARBA00000215"/>
    </source>
</evidence>
<dbReference type="AlphaFoldDB" id="A0A8J4T0R1"/>
<keyword evidence="6 9" id="KW-0812">Transmembrane</keyword>
<reference evidence="11" key="1">
    <citation type="submission" date="2019-05" db="EMBL/GenBank/DDBJ databases">
        <title>Annotation for the trematode Paragonimus heterotremus.</title>
        <authorList>
            <person name="Choi Y.-J."/>
        </authorList>
    </citation>
    <scope>NUCLEOTIDE SEQUENCE</scope>
    <source>
        <strain evidence="11">LC</strain>
    </source>
</reference>
<feature type="transmembrane region" description="Helical" evidence="9">
    <location>
        <begin position="289"/>
        <end position="312"/>
    </location>
</feature>
<comment type="function">
    <text evidence="9">Plasma membrane transporter mediating the uptake by cells of the water soluble vitamin B2/riboflavin that plays a key role in biochemical oxidation-reduction reactions of the carbohydrate, lipid, and amino acid metabolism.</text>
</comment>
<keyword evidence="4 9" id="KW-0813">Transport</keyword>
<dbReference type="PANTHER" id="PTHR12929">
    <property type="entry name" value="SOLUTE CARRIER FAMILY 52"/>
    <property type="match status" value="1"/>
</dbReference>
<name>A0A8J4T0R1_9TREM</name>
<dbReference type="EMBL" id="LUCH01002466">
    <property type="protein sequence ID" value="KAF5401450.1"/>
    <property type="molecule type" value="Genomic_DNA"/>
</dbReference>
<feature type="transmembrane region" description="Helical" evidence="9">
    <location>
        <begin position="160"/>
        <end position="183"/>
    </location>
</feature>
<feature type="signal peptide" evidence="10">
    <location>
        <begin position="1"/>
        <end position="28"/>
    </location>
</feature>
<dbReference type="InterPro" id="IPR036259">
    <property type="entry name" value="MFS_trans_sf"/>
</dbReference>
<comment type="caution">
    <text evidence="9">Lacks conserved residue(s) required for the propagation of feature annotation.</text>
</comment>
<evidence type="ECO:0000256" key="8">
    <source>
        <dbReference type="ARBA" id="ARBA00023136"/>
    </source>
</evidence>
<evidence type="ECO:0000256" key="9">
    <source>
        <dbReference type="RuleBase" id="RU368035"/>
    </source>
</evidence>
<dbReference type="SUPFAM" id="SSF103473">
    <property type="entry name" value="MFS general substrate transporter"/>
    <property type="match status" value="1"/>
</dbReference>
<keyword evidence="7 9" id="KW-1133">Transmembrane helix</keyword>
<feature type="transmembrane region" description="Helical" evidence="9">
    <location>
        <begin position="250"/>
        <end position="269"/>
    </location>
</feature>
<gene>
    <name evidence="11" type="ORF">PHET_05170</name>
</gene>
<evidence type="ECO:0000256" key="4">
    <source>
        <dbReference type="ARBA" id="ARBA00022448"/>
    </source>
</evidence>
<dbReference type="PANTHER" id="PTHR12929:SF10">
    <property type="entry name" value="RIBOFLAVIN TRANSPORTER"/>
    <property type="match status" value="1"/>
</dbReference>
<dbReference type="GO" id="GO:0005886">
    <property type="term" value="C:plasma membrane"/>
    <property type="evidence" value="ECO:0007669"/>
    <property type="project" value="UniProtKB-SubCell"/>
</dbReference>
<protein>
    <recommendedName>
        <fullName evidence="9">Riboflavin transporter</fullName>
    </recommendedName>
</protein>
<evidence type="ECO:0000313" key="11">
    <source>
        <dbReference type="EMBL" id="KAF5401450.1"/>
    </source>
</evidence>
<evidence type="ECO:0000256" key="5">
    <source>
        <dbReference type="ARBA" id="ARBA00022475"/>
    </source>
</evidence>
<evidence type="ECO:0000256" key="3">
    <source>
        <dbReference type="ARBA" id="ARBA00006366"/>
    </source>
</evidence>
<sequence length="324" mass="34718">MYCLAMLLLLSLVAFILLDSCPWGLGQAVRHRYLNRTIRSGNLLPINAASPDDAAPNLSACSKLSVRTNASSRTQGDSHENSVIEKDLTVGFAPEVLASSSEPIIVSVPTPLINSRHAKLGLQTGEFVLAIILLAYASLLTNGFLPAFQIYSSASYNDLTYHLAVTLSGVVCAVVAVVATYLVHRSKLAQSARTHESDLVGDQTRGGTDWATASYVSRTQMTWLLITGLASVPVGHVIFLATTSPNPPSLGGFGPILAVMSWILLRAGFSGLRTWLWLHLSSRSDEPMALRYAGLATQIGAALGAIASFLLVAQFQLFQRKHPC</sequence>
<evidence type="ECO:0000256" key="10">
    <source>
        <dbReference type="SAM" id="SignalP"/>
    </source>
</evidence>
<proteinExistence type="inferred from homology"/>
<keyword evidence="12" id="KW-1185">Reference proteome</keyword>
<evidence type="ECO:0000313" key="12">
    <source>
        <dbReference type="Proteomes" id="UP000748531"/>
    </source>
</evidence>
<feature type="transmembrane region" description="Helical" evidence="9">
    <location>
        <begin position="127"/>
        <end position="148"/>
    </location>
</feature>
<feature type="chain" id="PRO_5035316346" description="Riboflavin transporter" evidence="10">
    <location>
        <begin position="29"/>
        <end position="324"/>
    </location>
</feature>
<comment type="subcellular location">
    <subcellularLocation>
        <location evidence="2 9">Cell membrane</location>
        <topology evidence="2 9">Multi-pass membrane protein</topology>
    </subcellularLocation>
</comment>
<evidence type="ECO:0000256" key="6">
    <source>
        <dbReference type="ARBA" id="ARBA00022692"/>
    </source>
</evidence>
<comment type="caution">
    <text evidence="11">The sequence shown here is derived from an EMBL/GenBank/DDBJ whole genome shotgun (WGS) entry which is preliminary data.</text>
</comment>
<dbReference type="OrthoDB" id="9995836at2759"/>